<sequence length="90" mass="9834">MAPDALLRVFLPVVPIAVSPGTLAKLAFVPHLSDSPVRVVSSLGDSSERSEALRHFYVYPGSHVDVRANVISAGMRGRPVLWSWRRAFPP</sequence>
<dbReference type="AlphaFoldDB" id="A0A8H8NVH8"/>
<name>A0A8H8NVH8_9AGAM</name>
<dbReference type="KEGG" id="rsx:RhiXN_00509"/>
<dbReference type="Proteomes" id="UP000650533">
    <property type="component" value="Chromosome 4"/>
</dbReference>
<gene>
    <name evidence="1" type="ORF">RhiXN_00509</name>
</gene>
<dbReference type="GeneID" id="67022791"/>
<proteinExistence type="predicted"/>
<reference evidence="1" key="1">
    <citation type="submission" date="2020-05" db="EMBL/GenBank/DDBJ databases">
        <title>Evolutionary and genomic comparisons of hybrid uninucleate and nonhybrid Rhizoctonia fungi.</title>
        <authorList>
            <person name="Li C."/>
            <person name="Chen X."/>
        </authorList>
    </citation>
    <scope>NUCLEOTIDE SEQUENCE</scope>
    <source>
        <strain evidence="1">AG-1 IA</strain>
    </source>
</reference>
<evidence type="ECO:0000313" key="1">
    <source>
        <dbReference type="EMBL" id="QRW19103.1"/>
    </source>
</evidence>
<organism evidence="1 2">
    <name type="scientific">Rhizoctonia solani</name>
    <dbReference type="NCBI Taxonomy" id="456999"/>
    <lineage>
        <taxon>Eukaryota</taxon>
        <taxon>Fungi</taxon>
        <taxon>Dikarya</taxon>
        <taxon>Basidiomycota</taxon>
        <taxon>Agaricomycotina</taxon>
        <taxon>Agaricomycetes</taxon>
        <taxon>Cantharellales</taxon>
        <taxon>Ceratobasidiaceae</taxon>
        <taxon>Rhizoctonia</taxon>
    </lineage>
</organism>
<accession>A0A8H8NVH8</accession>
<protein>
    <submittedName>
        <fullName evidence="1">Uncharacterized protein</fullName>
    </submittedName>
</protein>
<evidence type="ECO:0000313" key="2">
    <source>
        <dbReference type="Proteomes" id="UP000650533"/>
    </source>
</evidence>
<dbReference type="RefSeq" id="XP_043179340.1">
    <property type="nucleotide sequence ID" value="XM_043320328.1"/>
</dbReference>
<dbReference type="EMBL" id="CP059661">
    <property type="protein sequence ID" value="QRW19103.1"/>
    <property type="molecule type" value="Genomic_DNA"/>
</dbReference>